<keyword evidence="3" id="KW-1185">Reference proteome</keyword>
<keyword evidence="1" id="KW-0472">Membrane</keyword>
<sequence>MLKISKSKTKNYLFFIIFILSIGAFYPFVHNYVFFNNLKVVVSLFFIIVWFGFLILFSPKLKLPNKGFNLIVFVQAVFFIFLGIVLNSSSNFIQLFYLAISWIVLVLVLSSFPVKFFIRLMIISCIIMGFLCLIGTILFSFGKLSLLGIYEYQGDFNIYNYGWFFIKRSNELTHQLRPAGYFDEPGSYAFVVMFLLLLNRKYFENSRYEYLLILLPLVTTSLAHIFTIIFFVFLFYFNKKNITKIFFLFIMFLSLVFVLSNIENDSVRYFKQRTVDRLDGFIKGEEDKSRQGGLELGPEIFEKHMFGYSKENVKNDYPAFVSETFWGPLIYYGVFGIWIYFLPILYAFYILLRKKDYTGLLGLLLMCFNFLQRPYYIYPLYIVLIYFLFFVKSDDFKQKNYVD</sequence>
<feature type="transmembrane region" description="Helical" evidence="1">
    <location>
        <begin position="210"/>
        <end position="236"/>
    </location>
</feature>
<feature type="transmembrane region" description="Helical" evidence="1">
    <location>
        <begin position="242"/>
        <end position="262"/>
    </location>
</feature>
<keyword evidence="1" id="KW-0812">Transmembrane</keyword>
<evidence type="ECO:0000313" key="2">
    <source>
        <dbReference type="EMBL" id="GEO20745.1"/>
    </source>
</evidence>
<dbReference type="RefSeq" id="WP_146947372.1">
    <property type="nucleotide sequence ID" value="NZ_BJYV01000004.1"/>
</dbReference>
<feature type="transmembrane region" description="Helical" evidence="1">
    <location>
        <begin position="375"/>
        <end position="391"/>
    </location>
</feature>
<feature type="transmembrane region" description="Helical" evidence="1">
    <location>
        <begin position="186"/>
        <end position="203"/>
    </location>
</feature>
<feature type="transmembrane region" description="Helical" evidence="1">
    <location>
        <begin position="68"/>
        <end position="86"/>
    </location>
</feature>
<dbReference type="Proteomes" id="UP000321301">
    <property type="component" value="Unassembled WGS sequence"/>
</dbReference>
<dbReference type="AlphaFoldDB" id="A0A512C974"/>
<feature type="transmembrane region" description="Helical" evidence="1">
    <location>
        <begin position="329"/>
        <end position="352"/>
    </location>
</feature>
<evidence type="ECO:0000256" key="1">
    <source>
        <dbReference type="SAM" id="Phobius"/>
    </source>
</evidence>
<comment type="caution">
    <text evidence="2">The sequence shown here is derived from an EMBL/GenBank/DDBJ whole genome shotgun (WGS) entry which is preliminary data.</text>
</comment>
<evidence type="ECO:0000313" key="3">
    <source>
        <dbReference type="Proteomes" id="UP000321301"/>
    </source>
</evidence>
<feature type="transmembrane region" description="Helical" evidence="1">
    <location>
        <begin position="116"/>
        <end position="141"/>
    </location>
</feature>
<keyword evidence="1" id="KW-1133">Transmembrane helix</keyword>
<dbReference type="EMBL" id="BJYV01000004">
    <property type="protein sequence ID" value="GEO20745.1"/>
    <property type="molecule type" value="Genomic_DNA"/>
</dbReference>
<name>A0A512C974_9BACT</name>
<evidence type="ECO:0008006" key="4">
    <source>
        <dbReference type="Google" id="ProtNLM"/>
    </source>
</evidence>
<feature type="transmembrane region" description="Helical" evidence="1">
    <location>
        <begin position="35"/>
        <end position="56"/>
    </location>
</feature>
<reference evidence="2 3" key="1">
    <citation type="submission" date="2019-07" db="EMBL/GenBank/DDBJ databases">
        <title>Whole genome shotgun sequence of Cyclobacterium qasimii NBRC 106168.</title>
        <authorList>
            <person name="Hosoyama A."/>
            <person name="Uohara A."/>
            <person name="Ohji S."/>
            <person name="Ichikawa N."/>
        </authorList>
    </citation>
    <scope>NUCLEOTIDE SEQUENCE [LARGE SCALE GENOMIC DNA]</scope>
    <source>
        <strain evidence="2 3">NBRC 106168</strain>
    </source>
</reference>
<accession>A0A512C974</accession>
<organism evidence="2 3">
    <name type="scientific">Cyclobacterium qasimii</name>
    <dbReference type="NCBI Taxonomy" id="1350429"/>
    <lineage>
        <taxon>Bacteria</taxon>
        <taxon>Pseudomonadati</taxon>
        <taxon>Bacteroidota</taxon>
        <taxon>Cytophagia</taxon>
        <taxon>Cytophagales</taxon>
        <taxon>Cyclobacteriaceae</taxon>
        <taxon>Cyclobacterium</taxon>
    </lineage>
</organism>
<feature type="transmembrane region" description="Helical" evidence="1">
    <location>
        <begin position="12"/>
        <end position="29"/>
    </location>
</feature>
<feature type="transmembrane region" description="Helical" evidence="1">
    <location>
        <begin position="92"/>
        <end position="109"/>
    </location>
</feature>
<proteinExistence type="predicted"/>
<protein>
    <recommendedName>
        <fullName evidence="4">O-antigen polymerase</fullName>
    </recommendedName>
</protein>
<gene>
    <name evidence="2" type="ORF">CQA01_12790</name>
</gene>